<name>A0A9P0HS45_NEZVI</name>
<dbReference type="InterPro" id="IPR035940">
    <property type="entry name" value="CAP_sf"/>
</dbReference>
<organism evidence="3 4">
    <name type="scientific">Nezara viridula</name>
    <name type="common">Southern green stink bug</name>
    <name type="synonym">Cimex viridulus</name>
    <dbReference type="NCBI Taxonomy" id="85310"/>
    <lineage>
        <taxon>Eukaryota</taxon>
        <taxon>Metazoa</taxon>
        <taxon>Ecdysozoa</taxon>
        <taxon>Arthropoda</taxon>
        <taxon>Hexapoda</taxon>
        <taxon>Insecta</taxon>
        <taxon>Pterygota</taxon>
        <taxon>Neoptera</taxon>
        <taxon>Paraneoptera</taxon>
        <taxon>Hemiptera</taxon>
        <taxon>Heteroptera</taxon>
        <taxon>Panheteroptera</taxon>
        <taxon>Pentatomomorpha</taxon>
        <taxon>Pentatomoidea</taxon>
        <taxon>Pentatomidae</taxon>
        <taxon>Pentatominae</taxon>
        <taxon>Nezara</taxon>
    </lineage>
</organism>
<evidence type="ECO:0000256" key="1">
    <source>
        <dbReference type="SAM" id="SignalP"/>
    </source>
</evidence>
<protein>
    <recommendedName>
        <fullName evidence="2">SCP domain-containing protein</fullName>
    </recommendedName>
</protein>
<dbReference type="PANTHER" id="PTHR10334">
    <property type="entry name" value="CYSTEINE-RICH SECRETORY PROTEIN-RELATED"/>
    <property type="match status" value="1"/>
</dbReference>
<dbReference type="OrthoDB" id="6623185at2759"/>
<keyword evidence="4" id="KW-1185">Reference proteome</keyword>
<dbReference type="Gene3D" id="3.40.33.10">
    <property type="entry name" value="CAP"/>
    <property type="match status" value="1"/>
</dbReference>
<dbReference type="InterPro" id="IPR002413">
    <property type="entry name" value="V5_allergen-like"/>
</dbReference>
<feature type="chain" id="PRO_5040350893" description="SCP domain-containing protein" evidence="1">
    <location>
        <begin position="18"/>
        <end position="254"/>
    </location>
</feature>
<accession>A0A9P0HS45</accession>
<dbReference type="InterPro" id="IPR018244">
    <property type="entry name" value="Allrgn_V5/Tpx1_CS"/>
</dbReference>
<feature type="domain" description="SCP" evidence="2">
    <location>
        <begin position="29"/>
        <end position="178"/>
    </location>
</feature>
<evidence type="ECO:0000313" key="3">
    <source>
        <dbReference type="EMBL" id="CAH1407279.1"/>
    </source>
</evidence>
<dbReference type="InterPro" id="IPR001283">
    <property type="entry name" value="CRISP-related"/>
</dbReference>
<dbReference type="SUPFAM" id="SSF55797">
    <property type="entry name" value="PR-1-like"/>
    <property type="match status" value="1"/>
</dbReference>
<reference evidence="3" key="1">
    <citation type="submission" date="2022-01" db="EMBL/GenBank/DDBJ databases">
        <authorList>
            <person name="King R."/>
        </authorList>
    </citation>
    <scope>NUCLEOTIDE SEQUENCE</scope>
</reference>
<dbReference type="GO" id="GO:0005576">
    <property type="term" value="C:extracellular region"/>
    <property type="evidence" value="ECO:0007669"/>
    <property type="project" value="UniProtKB-SubCell"/>
</dbReference>
<gene>
    <name evidence="3" type="ORF">NEZAVI_LOCUS15038</name>
</gene>
<dbReference type="InterPro" id="IPR014044">
    <property type="entry name" value="CAP_dom"/>
</dbReference>
<proteinExistence type="predicted"/>
<dbReference type="PRINTS" id="PR00838">
    <property type="entry name" value="V5ALLERGEN"/>
</dbReference>
<feature type="signal peptide" evidence="1">
    <location>
        <begin position="1"/>
        <end position="17"/>
    </location>
</feature>
<dbReference type="SMART" id="SM00198">
    <property type="entry name" value="SCP"/>
    <property type="match status" value="1"/>
</dbReference>
<dbReference type="Pfam" id="PF00188">
    <property type="entry name" value="CAP"/>
    <property type="match status" value="1"/>
</dbReference>
<dbReference type="PRINTS" id="PR00837">
    <property type="entry name" value="V5TPXLIKE"/>
</dbReference>
<dbReference type="PROSITE" id="PS01010">
    <property type="entry name" value="CRISP_2"/>
    <property type="match status" value="1"/>
</dbReference>
<evidence type="ECO:0000259" key="2">
    <source>
        <dbReference type="SMART" id="SM00198"/>
    </source>
</evidence>
<dbReference type="EMBL" id="OV725083">
    <property type="protein sequence ID" value="CAH1407279.1"/>
    <property type="molecule type" value="Genomic_DNA"/>
</dbReference>
<sequence>MIFRLLLLFYVFPIFLQECIIVDKPFECDDMIQILEYHNDLRSKVAQGRTKLFEAKDMWALKWDDALAVMAQDWANKCTLKPNTGRPNDCGENIAWLSLTEVQPIDVEAIIEMWYDEINKFDPEIKGIQGGTEHFTQLIWGETQFIGCGSTIFQDKEDSKVYQALVVCNYKPAGNFVNKRLYELLDKNHIDEETGEPVRCEKGIPSSRHPGLCAHDIGHALGTYVPCSRYGDNVQPTAYFWIALLLCGYINVFF</sequence>
<dbReference type="CDD" id="cd05380">
    <property type="entry name" value="CAP_euk"/>
    <property type="match status" value="1"/>
</dbReference>
<evidence type="ECO:0000313" key="4">
    <source>
        <dbReference type="Proteomes" id="UP001152798"/>
    </source>
</evidence>
<keyword evidence="1" id="KW-0732">Signal</keyword>
<dbReference type="AlphaFoldDB" id="A0A9P0HS45"/>
<dbReference type="Proteomes" id="UP001152798">
    <property type="component" value="Chromosome 7"/>
</dbReference>